<evidence type="ECO:0000313" key="3">
    <source>
        <dbReference type="Proteomes" id="UP000294739"/>
    </source>
</evidence>
<dbReference type="InterPro" id="IPR052920">
    <property type="entry name" value="DNA-binding_regulatory"/>
</dbReference>
<protein>
    <submittedName>
        <fullName evidence="2">Peptidase</fullName>
    </submittedName>
</protein>
<gene>
    <name evidence="2" type="ORF">E1269_18450</name>
</gene>
<dbReference type="OrthoDB" id="8111537at2"/>
<dbReference type="PANTHER" id="PTHR43358">
    <property type="entry name" value="ALPHA/BETA-HYDROLASE"/>
    <property type="match status" value="1"/>
</dbReference>
<dbReference type="PANTHER" id="PTHR43358:SF4">
    <property type="entry name" value="ALPHA_BETA HYDROLASE FOLD-1 DOMAIN-CONTAINING PROTEIN"/>
    <property type="match status" value="1"/>
</dbReference>
<proteinExistence type="predicted"/>
<accession>A0A4R5D3Y1</accession>
<dbReference type="InterPro" id="IPR029058">
    <property type="entry name" value="AB_hydrolase_fold"/>
</dbReference>
<keyword evidence="1" id="KW-1133">Transmembrane helix</keyword>
<name>A0A4R5D3Y1_9ACTN</name>
<organism evidence="2 3">
    <name type="scientific">Jiangella asiatica</name>
    <dbReference type="NCBI Taxonomy" id="2530372"/>
    <lineage>
        <taxon>Bacteria</taxon>
        <taxon>Bacillati</taxon>
        <taxon>Actinomycetota</taxon>
        <taxon>Actinomycetes</taxon>
        <taxon>Jiangellales</taxon>
        <taxon>Jiangellaceae</taxon>
        <taxon>Jiangella</taxon>
    </lineage>
</organism>
<evidence type="ECO:0000256" key="1">
    <source>
        <dbReference type="SAM" id="Phobius"/>
    </source>
</evidence>
<reference evidence="2 3" key="1">
    <citation type="submission" date="2019-03" db="EMBL/GenBank/DDBJ databases">
        <title>Draft genome sequences of novel Actinobacteria.</title>
        <authorList>
            <person name="Sahin N."/>
            <person name="Ay H."/>
            <person name="Saygin H."/>
        </authorList>
    </citation>
    <scope>NUCLEOTIDE SEQUENCE [LARGE SCALE GENOMIC DNA]</scope>
    <source>
        <strain evidence="2 3">5K138</strain>
    </source>
</reference>
<keyword evidence="1" id="KW-0472">Membrane</keyword>
<dbReference type="AlphaFoldDB" id="A0A4R5D3Y1"/>
<dbReference type="EMBL" id="SMKZ01000027">
    <property type="protein sequence ID" value="TDE08092.1"/>
    <property type="molecule type" value="Genomic_DNA"/>
</dbReference>
<keyword evidence="3" id="KW-1185">Reference proteome</keyword>
<dbReference type="RefSeq" id="WP_131897182.1">
    <property type="nucleotide sequence ID" value="NZ_SMKZ01000027.1"/>
</dbReference>
<dbReference type="InParanoid" id="A0A4R5D3Y1"/>
<evidence type="ECO:0000313" key="2">
    <source>
        <dbReference type="EMBL" id="TDE08092.1"/>
    </source>
</evidence>
<comment type="caution">
    <text evidence="2">The sequence shown here is derived from an EMBL/GenBank/DDBJ whole genome shotgun (WGS) entry which is preliminary data.</text>
</comment>
<sequence>MSLDERTGAQLVPRRWPRRMAVGSAAVAGLTLATTGAGGWYFADELLRVRPEPPEFPLRVLETGASSITLSGDDADHPGVIGLHWPGGYARAGGDVTVDGDGVVVRGLVPYPDRPEAGTQVRIDSYAAPADLVAFAEVSGLKLEESWYDGPLGRYPATLVPAPSAARGAPGPADRWVVHVHGRGATRAEAHRLIPALHRLGHPQLSIAYRNDDGAPGTPQRAYGLGWTEAADLAAAVDDARGRGARDVVLVGYSMGGAIVGNYLRTQRREGTDDIAGVVYDSPALSWPDILVYQARQRGLPSLGATVAGSVVRARTGINVWAMDQVVHADELDVPVLLVHGADDPTVPVTSSDAFAAARPDLVTYLRTQALHVQSWNRDPRRYEATLAAFLADLP</sequence>
<feature type="transmembrane region" description="Helical" evidence="1">
    <location>
        <begin position="21"/>
        <end position="43"/>
    </location>
</feature>
<dbReference type="Gene3D" id="3.40.50.1820">
    <property type="entry name" value="alpha/beta hydrolase"/>
    <property type="match status" value="1"/>
</dbReference>
<dbReference type="Proteomes" id="UP000294739">
    <property type="component" value="Unassembled WGS sequence"/>
</dbReference>
<dbReference type="SUPFAM" id="SSF53474">
    <property type="entry name" value="alpha/beta-Hydrolases"/>
    <property type="match status" value="1"/>
</dbReference>
<keyword evidence="1" id="KW-0812">Transmembrane</keyword>